<reference evidence="3" key="1">
    <citation type="journal article" date="2015" name="PeerJ">
        <title>First genomic representation of candidate bacterial phylum KSB3 points to enhanced environmental sensing as a trigger of wastewater bulking.</title>
        <authorList>
            <person name="Sekiguchi Y."/>
            <person name="Ohashi A."/>
            <person name="Parks D.H."/>
            <person name="Yamauchi T."/>
            <person name="Tyson G.W."/>
            <person name="Hugenholtz P."/>
        </authorList>
    </citation>
    <scope>NUCLEOTIDE SEQUENCE [LARGE SCALE GENOMIC DNA]</scope>
</reference>
<evidence type="ECO:0000256" key="1">
    <source>
        <dbReference type="SAM" id="Phobius"/>
    </source>
</evidence>
<dbReference type="PANTHER" id="PTHR36305">
    <property type="entry name" value="PHOSPHATIDYLGLYCEROPHOSPHATASE A"/>
    <property type="match status" value="1"/>
</dbReference>
<feature type="transmembrane region" description="Helical" evidence="1">
    <location>
        <begin position="60"/>
        <end position="78"/>
    </location>
</feature>
<dbReference type="GO" id="GO:0008962">
    <property type="term" value="F:phosphatidylglycerophosphatase activity"/>
    <property type="evidence" value="ECO:0007669"/>
    <property type="project" value="InterPro"/>
</dbReference>
<dbReference type="Pfam" id="PF04608">
    <property type="entry name" value="PgpA"/>
    <property type="match status" value="1"/>
</dbReference>
<evidence type="ECO:0000259" key="2">
    <source>
        <dbReference type="Pfam" id="PF04608"/>
    </source>
</evidence>
<dbReference type="InterPro" id="IPR007686">
    <property type="entry name" value="YutG/PgpA"/>
</dbReference>
<dbReference type="HOGENOM" id="CLU_103734_0_1_0"/>
<evidence type="ECO:0000313" key="4">
    <source>
        <dbReference type="Proteomes" id="UP000030700"/>
    </source>
</evidence>
<dbReference type="STRING" id="1499966.U14_00231"/>
<evidence type="ECO:0000313" key="3">
    <source>
        <dbReference type="EMBL" id="GAK49013.1"/>
    </source>
</evidence>
<organism evidence="3">
    <name type="scientific">Candidatus Moduliflexus flocculans</name>
    <dbReference type="NCBI Taxonomy" id="1499966"/>
    <lineage>
        <taxon>Bacteria</taxon>
        <taxon>Candidatus Moduliflexota</taxon>
        <taxon>Candidatus Moduliflexia</taxon>
        <taxon>Candidatus Moduliflexales</taxon>
        <taxon>Candidatus Moduliflexaceae</taxon>
    </lineage>
</organism>
<dbReference type="InterPro" id="IPR036681">
    <property type="entry name" value="PgpA-like_sf"/>
</dbReference>
<keyword evidence="1" id="KW-0472">Membrane</keyword>
<feature type="domain" description="YutG/PgpA" evidence="2">
    <location>
        <begin position="18"/>
        <end position="165"/>
    </location>
</feature>
<dbReference type="PIRSF" id="PIRSF006162">
    <property type="entry name" value="PgpA"/>
    <property type="match status" value="1"/>
</dbReference>
<keyword evidence="1" id="KW-1133">Transmembrane helix</keyword>
<accession>A0A0S6VPM6</accession>
<name>A0A0S6VPM6_9BACT</name>
<protein>
    <submittedName>
        <fullName evidence="3">Phosphatidylglycerophosphatase</fullName>
    </submittedName>
</protein>
<gene>
    <name evidence="3" type="ORF">U14_00231</name>
</gene>
<proteinExistence type="predicted"/>
<dbReference type="InterPro" id="IPR026037">
    <property type="entry name" value="PgpA"/>
</dbReference>
<sequence length="173" mass="19100">MTGLQKFAKKVGWGHLILSTGLFSGFAPVASGTFGTLVSIPLYVGLMKLGAFLPAGWMQWMPYAAISLVLFLLGCQGANRIEDASQEKDPGIIVIDEIVGYLITMAFLPLRWQWIIAGFFVFRFFDVLKPYPIRSLDENPNLKGFGVMIDDALAGVYSNLALQVAKFLIERFA</sequence>
<feature type="transmembrane region" description="Helical" evidence="1">
    <location>
        <begin position="99"/>
        <end position="125"/>
    </location>
</feature>
<dbReference type="CDD" id="cd06971">
    <property type="entry name" value="PgpA"/>
    <property type="match status" value="1"/>
</dbReference>
<dbReference type="SUPFAM" id="SSF101307">
    <property type="entry name" value="YutG-like"/>
    <property type="match status" value="1"/>
</dbReference>
<dbReference type="EMBL" id="DF820455">
    <property type="protein sequence ID" value="GAK49013.1"/>
    <property type="molecule type" value="Genomic_DNA"/>
</dbReference>
<dbReference type="AlphaFoldDB" id="A0A0S6VPM6"/>
<dbReference type="Proteomes" id="UP000030700">
    <property type="component" value="Unassembled WGS sequence"/>
</dbReference>
<keyword evidence="1" id="KW-0812">Transmembrane</keyword>
<keyword evidence="4" id="KW-1185">Reference proteome</keyword>
<dbReference type="GO" id="GO:0006629">
    <property type="term" value="P:lipid metabolic process"/>
    <property type="evidence" value="ECO:0007669"/>
    <property type="project" value="InterPro"/>
</dbReference>
<feature type="transmembrane region" description="Helical" evidence="1">
    <location>
        <begin position="12"/>
        <end position="40"/>
    </location>
</feature>
<dbReference type="PANTHER" id="PTHR36305:SF1">
    <property type="entry name" value="PHOSPHATIDYLGLYCEROPHOSPHATASE A"/>
    <property type="match status" value="1"/>
</dbReference>